<gene>
    <name evidence="1" type="ORF">cyc_02122</name>
</gene>
<accession>A0A1D3CWT1</accession>
<evidence type="ECO:0000313" key="2">
    <source>
        <dbReference type="Proteomes" id="UP000095192"/>
    </source>
</evidence>
<name>A0A1D3CWT1_9EIME</name>
<reference evidence="1 2" key="1">
    <citation type="journal article" date="2016" name="BMC Genomics">
        <title>Comparative genomics reveals Cyclospora cayetanensis possesses coccidia-like metabolism and invasion components but unique surface antigens.</title>
        <authorList>
            <person name="Liu S."/>
            <person name="Wang L."/>
            <person name="Zheng H."/>
            <person name="Xu Z."/>
            <person name="Roellig D.M."/>
            <person name="Li N."/>
            <person name="Frace M.A."/>
            <person name="Tang K."/>
            <person name="Arrowood M.J."/>
            <person name="Moss D.M."/>
            <person name="Zhang L."/>
            <person name="Feng Y."/>
            <person name="Xiao L."/>
        </authorList>
    </citation>
    <scope>NUCLEOTIDE SEQUENCE [LARGE SCALE GENOMIC DNA]</scope>
    <source>
        <strain evidence="1 2">CHN_HEN01</strain>
    </source>
</reference>
<dbReference type="InParanoid" id="A0A1D3CWT1"/>
<comment type="caution">
    <text evidence="1">The sequence shown here is derived from an EMBL/GenBank/DDBJ whole genome shotgun (WGS) entry which is preliminary data.</text>
</comment>
<dbReference type="AlphaFoldDB" id="A0A1D3CWT1"/>
<evidence type="ECO:0000313" key="1">
    <source>
        <dbReference type="EMBL" id="OEH75638.1"/>
    </source>
</evidence>
<proteinExistence type="predicted"/>
<dbReference type="VEuPathDB" id="ToxoDB:cyc_02122"/>
<dbReference type="Proteomes" id="UP000095192">
    <property type="component" value="Unassembled WGS sequence"/>
</dbReference>
<dbReference type="EMBL" id="JROU02001678">
    <property type="protein sequence ID" value="OEH75638.1"/>
    <property type="molecule type" value="Genomic_DNA"/>
</dbReference>
<protein>
    <submittedName>
        <fullName evidence="1">Uncharacterized protein</fullName>
    </submittedName>
</protein>
<sequence>MRRRHVKGKPARYPELKITSGESVELTGMHLKLPSNFLSSDRPTARVEMGLFAESLDSDVHFIMTLDLRQFNNKVRSEIGSKRDRTQKALQNATFGRDARLLLLTICARQCILLCRRTEPTTPKRQKMVHVMKMDEESTFKYGLDNPELQARGKGRTKSIAGLEPADASCLAGNEGAPGKREVLHACSDTVEGAIEDEVVLLN</sequence>
<keyword evidence="2" id="KW-1185">Reference proteome</keyword>
<organism evidence="1 2">
    <name type="scientific">Cyclospora cayetanensis</name>
    <dbReference type="NCBI Taxonomy" id="88456"/>
    <lineage>
        <taxon>Eukaryota</taxon>
        <taxon>Sar</taxon>
        <taxon>Alveolata</taxon>
        <taxon>Apicomplexa</taxon>
        <taxon>Conoidasida</taxon>
        <taxon>Coccidia</taxon>
        <taxon>Eucoccidiorida</taxon>
        <taxon>Eimeriorina</taxon>
        <taxon>Eimeriidae</taxon>
        <taxon>Cyclospora</taxon>
    </lineage>
</organism>